<keyword evidence="4" id="KW-0560">Oxidoreductase</keyword>
<keyword evidence="3" id="KW-0017">Alkaloid metabolism</keyword>
<dbReference type="InterPro" id="IPR019901">
    <property type="entry name" value="Ergot_alkaloid_biosynthesis"/>
</dbReference>
<comment type="similarity">
    <text evidence="2">Belongs to the fgaFS/easG family.</text>
</comment>
<dbReference type="InterPro" id="IPR051604">
    <property type="entry name" value="Ergot_Alk_Oxidoreductase"/>
</dbReference>
<sequence>MAILLTGGKGKTSSRLGRILKDAKIPFIMTSRRGDSGFSDDLPVAKFDLTDESTYKGPFQHSSLKGEKISAIYLVLPETADPVTPSIAFINYAVGKHGVKRFVVLSGTTAAKGGPMVGKIWEHLARMDVEYSVLKASWIMENFSEWQYPGTIKNQDKIYTACKDGRIPFISAEDIAAVAFHALTDAEVPGEAVRVLGPELLTYDEAAAKFSQALGREIVHVRLNEEQNIQQYKSLGLDEATARFMTWLEVNTSGGSEAMTNDIVERITGRPPKTLDVYIQETKAAWQ</sequence>
<comment type="caution">
    <text evidence="5">The sequence shown here is derived from an EMBL/GenBank/DDBJ whole genome shotgun (WGS) entry which is preliminary data.</text>
</comment>
<protein>
    <submittedName>
        <fullName evidence="5">Related to nucleoside-diphosphate-sugar epimerase family protein</fullName>
    </submittedName>
</protein>
<keyword evidence="6" id="KW-1185">Reference proteome</keyword>
<dbReference type="GO" id="GO:0035835">
    <property type="term" value="P:indole alkaloid biosynthetic process"/>
    <property type="evidence" value="ECO:0007669"/>
    <property type="project" value="UniProtKB-UniPathway"/>
</dbReference>
<dbReference type="InParanoid" id="A0A1E1K1K7"/>
<dbReference type="PANTHER" id="PTHR43162">
    <property type="match status" value="1"/>
</dbReference>
<comment type="pathway">
    <text evidence="1">Alkaloid biosynthesis; ergot alkaloid biosynthesis.</text>
</comment>
<evidence type="ECO:0000256" key="1">
    <source>
        <dbReference type="ARBA" id="ARBA00005107"/>
    </source>
</evidence>
<dbReference type="Gene3D" id="3.40.50.720">
    <property type="entry name" value="NAD(P)-binding Rossmann-like Domain"/>
    <property type="match status" value="1"/>
</dbReference>
<dbReference type="STRING" id="914237.A0A1E1K1K7"/>
<evidence type="ECO:0000256" key="3">
    <source>
        <dbReference type="ARBA" id="ARBA00022589"/>
    </source>
</evidence>
<dbReference type="Gene3D" id="3.90.25.10">
    <property type="entry name" value="UDP-galactose 4-epimerase, domain 1"/>
    <property type="match status" value="1"/>
</dbReference>
<organism evidence="5 6">
    <name type="scientific">Rhynchosporium graminicola</name>
    <dbReference type="NCBI Taxonomy" id="2792576"/>
    <lineage>
        <taxon>Eukaryota</taxon>
        <taxon>Fungi</taxon>
        <taxon>Dikarya</taxon>
        <taxon>Ascomycota</taxon>
        <taxon>Pezizomycotina</taxon>
        <taxon>Leotiomycetes</taxon>
        <taxon>Helotiales</taxon>
        <taxon>Ploettnerulaceae</taxon>
        <taxon>Rhynchosporium</taxon>
    </lineage>
</organism>
<dbReference type="EMBL" id="FJUW01000005">
    <property type="protein sequence ID" value="CZS92017.1"/>
    <property type="molecule type" value="Genomic_DNA"/>
</dbReference>
<proteinExistence type="inferred from homology"/>
<dbReference type="UniPathway" id="UPA00327"/>
<evidence type="ECO:0000313" key="6">
    <source>
        <dbReference type="Proteomes" id="UP000178129"/>
    </source>
</evidence>
<reference evidence="6" key="1">
    <citation type="submission" date="2016-03" db="EMBL/GenBank/DDBJ databases">
        <authorList>
            <person name="Ploux O."/>
        </authorList>
    </citation>
    <scope>NUCLEOTIDE SEQUENCE [LARGE SCALE GENOMIC DNA]</scope>
    <source>
        <strain evidence="6">UK7</strain>
    </source>
</reference>
<name>A0A1E1K1K7_9HELO</name>
<dbReference type="GO" id="GO:0016491">
    <property type="term" value="F:oxidoreductase activity"/>
    <property type="evidence" value="ECO:0007669"/>
    <property type="project" value="UniProtKB-KW"/>
</dbReference>
<dbReference type="PANTHER" id="PTHR43162:SF1">
    <property type="entry name" value="PRESTALK A DIFFERENTIATION PROTEIN A"/>
    <property type="match status" value="1"/>
</dbReference>
<evidence type="ECO:0000313" key="5">
    <source>
        <dbReference type="EMBL" id="CZS92017.1"/>
    </source>
</evidence>
<dbReference type="Proteomes" id="UP000178129">
    <property type="component" value="Unassembled WGS sequence"/>
</dbReference>
<accession>A0A1E1K1K7</accession>
<dbReference type="NCBIfam" id="TIGR03649">
    <property type="entry name" value="ergot_EASG"/>
    <property type="match status" value="1"/>
</dbReference>
<evidence type="ECO:0000256" key="2">
    <source>
        <dbReference type="ARBA" id="ARBA00005372"/>
    </source>
</evidence>
<dbReference type="AlphaFoldDB" id="A0A1E1K1K7"/>
<gene>
    <name evidence="5" type="ORF">RCO7_10771</name>
</gene>
<evidence type="ECO:0000256" key="4">
    <source>
        <dbReference type="ARBA" id="ARBA00023002"/>
    </source>
</evidence>
<dbReference type="InterPro" id="IPR036291">
    <property type="entry name" value="NAD(P)-bd_dom_sf"/>
</dbReference>
<dbReference type="SUPFAM" id="SSF51735">
    <property type="entry name" value="NAD(P)-binding Rossmann-fold domains"/>
    <property type="match status" value="1"/>
</dbReference>